<name>A0A0T5Z8C3_9GAMM</name>
<evidence type="ECO:0000256" key="2">
    <source>
        <dbReference type="SAM" id="MobiDB-lite"/>
    </source>
</evidence>
<evidence type="ECO:0000313" key="6">
    <source>
        <dbReference type="Proteomes" id="UP000051276"/>
    </source>
</evidence>
<feature type="domain" description="MobA/VirD2-like nuclease" evidence="3">
    <location>
        <begin position="23"/>
        <end position="148"/>
    </location>
</feature>
<evidence type="ECO:0000313" key="5">
    <source>
        <dbReference type="EMBL" id="KRT58789.1"/>
    </source>
</evidence>
<dbReference type="RefSeq" id="WP_057956850.1">
    <property type="nucleotide sequence ID" value="NZ_KQ556963.1"/>
</dbReference>
<dbReference type="AlphaFoldDB" id="A0A0T5Z8C3"/>
<dbReference type="EMBL" id="LMXI01000272">
    <property type="protein sequence ID" value="KRT58789.1"/>
    <property type="molecule type" value="Genomic_DNA"/>
</dbReference>
<dbReference type="STRING" id="54398.Ga0074115_1473"/>
<feature type="compositionally biased region" description="Basic and acidic residues" evidence="2">
    <location>
        <begin position="455"/>
        <end position="488"/>
    </location>
</feature>
<evidence type="ECO:0000313" key="7">
    <source>
        <dbReference type="Proteomes" id="UP000051634"/>
    </source>
</evidence>
<gene>
    <name evidence="4" type="ORF">Ga0074115_1473</name>
    <name evidence="5" type="ORF">Ga0076813_14227</name>
</gene>
<evidence type="ECO:0000313" key="4">
    <source>
        <dbReference type="EMBL" id="KRT56444.1"/>
    </source>
</evidence>
<feature type="compositionally biased region" description="Basic residues" evidence="2">
    <location>
        <begin position="496"/>
        <end position="508"/>
    </location>
</feature>
<dbReference type="Pfam" id="PF03432">
    <property type="entry name" value="Relaxase"/>
    <property type="match status" value="1"/>
</dbReference>
<sequence length="517" mass="60063">MIPFASQRGLGQDLATHLLNEHDNEMVELVEVNGAIAQDLHGAFAEWEAQAHALTRCENYLYSLSVNPDPAQDPITRDQYFDYIRRVEEKLGLTDQPRAVVFHSKYGREHCHVIWSRIDVDNEKAVQLAFDREKLMMVTREFARDHNLELPDGYHKDRDGKNKQLSLYEMHQQRITGLSKEEHMEQVTDAWRASDSPKAFIQALAERGYILATGKRPYVLIDFYGGMNALPKMINDKSVRTKDIRAFLEKDYPPESLPSVDEARELVAKHRKEIEAHAKSEQYADELAELKRSQEARRAGLEKAKSALKQRQHKSRNDLAARHKAERDALRSAHLAETRRIREARARNRPGELGRTFGRISGFTMLRKALHNYQDRKRTKAFLKQRKQLKDLQFKERLALARRLEMQTLDMKRKLRALEQVEKRELRSLEEAMRREAHCQGRGGRTQMPRLTLGMDRDAHTTKKRIDLTDTFDRAAEGKDTDGGKDGSSDGPRPQSKTKIRRYRRNRKRDQGLDRGR</sequence>
<keyword evidence="7" id="KW-1185">Reference proteome</keyword>
<comment type="caution">
    <text evidence="5">The sequence shown here is derived from an EMBL/GenBank/DDBJ whole genome shotgun (WGS) entry which is preliminary data.</text>
</comment>
<proteinExistence type="predicted"/>
<dbReference type="EMBL" id="LDXT01000050">
    <property type="protein sequence ID" value="KRT56444.1"/>
    <property type="molecule type" value="Genomic_DNA"/>
</dbReference>
<accession>A0A0T5Z8C3</accession>
<reference evidence="6 7" key="1">
    <citation type="submission" date="2015-11" db="EMBL/GenBank/DDBJ databases">
        <title>The genome of Candidatus Endoriftia persephone in Ridgeia piscesae and population structure of the North Eastern Pacific vestimentiferan symbionts.</title>
        <authorList>
            <person name="Perez M."/>
            <person name="Juniper K.S."/>
        </authorList>
    </citation>
    <scope>NUCLEOTIDE SEQUENCE [LARGE SCALE GENOMIC DNA]</scope>
    <source>
        <strain evidence="5">Ind10</strain>
        <strain evidence="4">Ind11</strain>
    </source>
</reference>
<organism evidence="5 6">
    <name type="scientific">endosymbiont of Ridgeia piscesae</name>
    <dbReference type="NCBI Taxonomy" id="54398"/>
    <lineage>
        <taxon>Bacteria</taxon>
        <taxon>Pseudomonadati</taxon>
        <taxon>Pseudomonadota</taxon>
        <taxon>Gammaproteobacteria</taxon>
        <taxon>sulfur-oxidizing symbionts</taxon>
    </lineage>
</organism>
<dbReference type="Proteomes" id="UP000051634">
    <property type="component" value="Unassembled WGS sequence"/>
</dbReference>
<dbReference type="PATRIC" id="fig|54398.3.peg.3022"/>
<evidence type="ECO:0000259" key="3">
    <source>
        <dbReference type="Pfam" id="PF03432"/>
    </source>
</evidence>
<evidence type="ECO:0000256" key="1">
    <source>
        <dbReference type="SAM" id="Coils"/>
    </source>
</evidence>
<feature type="coiled-coil region" evidence="1">
    <location>
        <begin position="401"/>
        <end position="435"/>
    </location>
</feature>
<dbReference type="InterPro" id="IPR005094">
    <property type="entry name" value="Endonuclease_MobA/VirD2"/>
</dbReference>
<feature type="compositionally biased region" description="Basic and acidic residues" evidence="2">
    <location>
        <begin position="315"/>
        <end position="330"/>
    </location>
</feature>
<dbReference type="Proteomes" id="UP000051276">
    <property type="component" value="Unassembled WGS sequence"/>
</dbReference>
<feature type="region of interest" description="Disordered" evidence="2">
    <location>
        <begin position="298"/>
        <end position="330"/>
    </location>
</feature>
<protein>
    <submittedName>
        <fullName evidence="4 5">Relaxase/mobilization nuclease domain</fullName>
    </submittedName>
</protein>
<dbReference type="OrthoDB" id="1826980at2"/>
<keyword evidence="1" id="KW-0175">Coiled coil</keyword>
<feature type="region of interest" description="Disordered" evidence="2">
    <location>
        <begin position="436"/>
        <end position="517"/>
    </location>
</feature>